<keyword evidence="1" id="KW-1133">Transmembrane helix</keyword>
<keyword evidence="1" id="KW-0472">Membrane</keyword>
<dbReference type="InterPro" id="IPR024745">
    <property type="entry name" value="GH44_cat"/>
</dbReference>
<proteinExistence type="predicted"/>
<name>A0A409VPH1_PSICY</name>
<accession>A0A409VPH1</accession>
<protein>
    <recommendedName>
        <fullName evidence="3">Glycoside hydrolase family 44 catalytic domain-containing protein</fullName>
    </recommendedName>
</protein>
<keyword evidence="2" id="KW-0732">Signal</keyword>
<dbReference type="InterPro" id="IPR017853">
    <property type="entry name" value="GH"/>
</dbReference>
<organism evidence="4 5">
    <name type="scientific">Psilocybe cyanescens</name>
    <dbReference type="NCBI Taxonomy" id="93625"/>
    <lineage>
        <taxon>Eukaryota</taxon>
        <taxon>Fungi</taxon>
        <taxon>Dikarya</taxon>
        <taxon>Basidiomycota</taxon>
        <taxon>Agaricomycotina</taxon>
        <taxon>Agaricomycetes</taxon>
        <taxon>Agaricomycetidae</taxon>
        <taxon>Agaricales</taxon>
        <taxon>Agaricineae</taxon>
        <taxon>Strophariaceae</taxon>
        <taxon>Psilocybe</taxon>
    </lineage>
</organism>
<keyword evidence="5" id="KW-1185">Reference proteome</keyword>
<dbReference type="Gene3D" id="2.60.40.1180">
    <property type="entry name" value="Golgi alpha-mannosidase II"/>
    <property type="match status" value="1"/>
</dbReference>
<evidence type="ECO:0000256" key="1">
    <source>
        <dbReference type="SAM" id="Phobius"/>
    </source>
</evidence>
<dbReference type="Pfam" id="PF12891">
    <property type="entry name" value="Glyco_hydro_44"/>
    <property type="match status" value="2"/>
</dbReference>
<feature type="transmembrane region" description="Helical" evidence="1">
    <location>
        <begin position="1365"/>
        <end position="1384"/>
    </location>
</feature>
<dbReference type="Proteomes" id="UP000283269">
    <property type="component" value="Unassembled WGS sequence"/>
</dbReference>
<reference evidence="4 5" key="1">
    <citation type="journal article" date="2018" name="Evol. Lett.">
        <title>Horizontal gene cluster transfer increased hallucinogenic mushroom diversity.</title>
        <authorList>
            <person name="Reynolds H.T."/>
            <person name="Vijayakumar V."/>
            <person name="Gluck-Thaler E."/>
            <person name="Korotkin H.B."/>
            <person name="Matheny P.B."/>
            <person name="Slot J.C."/>
        </authorList>
    </citation>
    <scope>NUCLEOTIDE SEQUENCE [LARGE SCALE GENOMIC DNA]</scope>
    <source>
        <strain evidence="4 5">2631</strain>
    </source>
</reference>
<dbReference type="OrthoDB" id="3180848at2759"/>
<keyword evidence="1" id="KW-0812">Transmembrane</keyword>
<evidence type="ECO:0000259" key="3">
    <source>
        <dbReference type="Pfam" id="PF12891"/>
    </source>
</evidence>
<dbReference type="SUPFAM" id="SSF51445">
    <property type="entry name" value="(Trans)glycosidases"/>
    <property type="match status" value="2"/>
</dbReference>
<feature type="signal peptide" evidence="2">
    <location>
        <begin position="1"/>
        <end position="24"/>
    </location>
</feature>
<dbReference type="InterPro" id="IPR013780">
    <property type="entry name" value="Glyco_hydro_b"/>
</dbReference>
<comment type="caution">
    <text evidence="4">The sequence shown here is derived from an EMBL/GenBank/DDBJ whole genome shotgun (WGS) entry which is preliminary data.</text>
</comment>
<evidence type="ECO:0000313" key="5">
    <source>
        <dbReference type="Proteomes" id="UP000283269"/>
    </source>
</evidence>
<dbReference type="InParanoid" id="A0A409VPH1"/>
<sequence>MFSRSYLLRLAICVAFLAPNAVRGATEDLTIYTDNALAQGWENWSWSSDINFAATDLFAGSSGSSISVNSSQYAALSVKLEGTFPDYAGLRFDIAGAQPDLTILVQSTTDNSQSPNIALSSISPTVVDGQFSSLLIDFNALPGSGAQLGSGTWDRLTFQAGGNGAFFHIDNIVLVSEITVTPQFLSAEPITNDIVAITTVGAVDLSDVNVSQNGESIKVINQTTYNPVDTPSKTITYLKLASAFQRGNLTVTAGNSTFSYVLPAVQYASIVQQVNFPINPHIYGVNFPTSASYIQHLGVTISRWGGNAVTAYNPFGGFTNAGNDWYFENRVIDNGQADDWMAWVHGAGSQSLLTVPALDWVSKDATSYSYPKSVYPDQQSFDPYNGDAGNGLLPNGSYVTPVPSQTDAYVPWNTTAAKQWLSGLANKPLMVAIDNEIEIASNTHQDMHPIPMNYDEELARVIEFGTAAKEALPDVLVVAPSTCSWWYYWTSEVGYTDNAAHYNIDFLPWFLMQMKQHDNNTGSRLLDYLDIHYYFQADTSANDDAAKALRLRATRSLWDTSYVDESWVGSDPQNHQWNPTSINLVPRFKTLIAQNYPGTRLSISEWSSTADTDITGGLVTVDVLGIWGKYQVDSSTYWATPDELGPVGLAYWLYRGYGTYFGSSSAQVNLATPNPDTQGVYAGTEGGKLTLVIVNKNPDTPIAFDIANVPTGEYFIRHFGGEAGVAKWQGAQPDLTITIQSTADGTQSPSISLSSISKNVIGNQFSSLLIDFNALPGSGAQLGNGTWDRLTFQAGGNGAVYYIDNIVLVDQIVIAPQFLSAEPLGNDLIAVTTVGAVNLTDIHVALNGKTIKVTNRTTYNPIDTPAKTINYLNLASSLKQGNLTISASDSTFSYILPAVQRGTVLQQVKTAINPHIYGVNFPTSASYIQHLGVTISRWGGNAVTAYNPFGGFTNAGADWYFENRDNDQADDWMEWVQGAGSASLLTIPALDWVAKDSSSYSYPRSIYPGRFYQQKFDPYNADAGNGLFANGSSISPPSDPNHGYVTWNTTAAKHWLSGLKNKPLMVAIDNEIEIASSTHQDMHPDPMGYDEELSRVVQFATAAKEALPNVLVVAPSTCSWWFYWTSAIGFADDTAAHNNTDFLPWFLAQMKQQEKIAKKRLLDYLDIHYYFQADTSANDTPAKALRLRATRSLWDPTYVDESWVGSNPQNHQPNPTAINLIPRFKTLISQNYPGTKLSISEFSSTADTDITGGLVTVDMLGLFGKYGLDSATYWATPDEMGPVGLAYWLFRGYGTYFGSSSVQVNLATPNPDTQGVFAATDSKGKLSLVVVNKNPDVPIAFDLAGVPTGKYFIRHFGGGAGVSKWQVWIFVFLVALANNFVVLIQCQQTTTTLSETDYITVPAYTALFIQQQ</sequence>
<dbReference type="Gene3D" id="2.60.120.430">
    <property type="entry name" value="Galactose-binding lectin"/>
    <property type="match status" value="2"/>
</dbReference>
<dbReference type="EMBL" id="NHYD01003963">
    <property type="protein sequence ID" value="PPQ68154.1"/>
    <property type="molecule type" value="Genomic_DNA"/>
</dbReference>
<feature type="domain" description="Glycoside hydrolase family 44 catalytic" evidence="3">
    <location>
        <begin position="952"/>
        <end position="1173"/>
    </location>
</feature>
<feature type="domain" description="Glycoside hydrolase family 44 catalytic" evidence="3">
    <location>
        <begin position="318"/>
        <end position="537"/>
    </location>
</feature>
<feature type="chain" id="PRO_5019481174" description="Glycoside hydrolase family 44 catalytic domain-containing protein" evidence="2">
    <location>
        <begin position="25"/>
        <end position="1412"/>
    </location>
</feature>
<evidence type="ECO:0000256" key="2">
    <source>
        <dbReference type="SAM" id="SignalP"/>
    </source>
</evidence>
<gene>
    <name evidence="4" type="ORF">CVT25_014080</name>
</gene>
<evidence type="ECO:0000313" key="4">
    <source>
        <dbReference type="EMBL" id="PPQ68154.1"/>
    </source>
</evidence>
<dbReference type="Gene3D" id="3.20.20.80">
    <property type="entry name" value="Glycosidases"/>
    <property type="match status" value="2"/>
</dbReference>